<gene>
    <name evidence="2" type="ORF">C7B82_22750</name>
</gene>
<feature type="transmembrane region" description="Helical" evidence="1">
    <location>
        <begin position="14"/>
        <end position="38"/>
    </location>
</feature>
<organism evidence="2 3">
    <name type="scientific">Stenomitos frigidus ULC18</name>
    <dbReference type="NCBI Taxonomy" id="2107698"/>
    <lineage>
        <taxon>Bacteria</taxon>
        <taxon>Bacillati</taxon>
        <taxon>Cyanobacteriota</taxon>
        <taxon>Cyanophyceae</taxon>
        <taxon>Leptolyngbyales</taxon>
        <taxon>Leptolyngbyaceae</taxon>
        <taxon>Stenomitos</taxon>
    </lineage>
</organism>
<name>A0A2T1DYU8_9CYAN</name>
<dbReference type="AlphaFoldDB" id="A0A2T1DYU8"/>
<dbReference type="Proteomes" id="UP000239576">
    <property type="component" value="Unassembled WGS sequence"/>
</dbReference>
<keyword evidence="1" id="KW-0472">Membrane</keyword>
<proteinExistence type="predicted"/>
<accession>A0A2T1DYU8</accession>
<evidence type="ECO:0000313" key="3">
    <source>
        <dbReference type="Proteomes" id="UP000239576"/>
    </source>
</evidence>
<evidence type="ECO:0000256" key="1">
    <source>
        <dbReference type="SAM" id="Phobius"/>
    </source>
</evidence>
<keyword evidence="3" id="KW-1185">Reference proteome</keyword>
<sequence>MKAALLLVNDRARWFLPVLSPVLAIAAALLVGAGLISIAHYDRLVWNQNDPSEENSSRLS</sequence>
<evidence type="ECO:0000313" key="2">
    <source>
        <dbReference type="EMBL" id="PSB25639.1"/>
    </source>
</evidence>
<comment type="caution">
    <text evidence="2">The sequence shown here is derived from an EMBL/GenBank/DDBJ whole genome shotgun (WGS) entry which is preliminary data.</text>
</comment>
<dbReference type="RefSeq" id="WP_106258852.1">
    <property type="nucleotide sequence ID" value="NZ_CAWNSW010000161.1"/>
</dbReference>
<keyword evidence="1" id="KW-1133">Transmembrane helix</keyword>
<dbReference type="EMBL" id="PVWK01000123">
    <property type="protein sequence ID" value="PSB25639.1"/>
    <property type="molecule type" value="Genomic_DNA"/>
</dbReference>
<reference evidence="2 3" key="2">
    <citation type="submission" date="2018-03" db="EMBL/GenBank/DDBJ databases">
        <title>The ancient ancestry and fast evolution of plastids.</title>
        <authorList>
            <person name="Moore K.R."/>
            <person name="Magnabosco C."/>
            <person name="Momper L."/>
            <person name="Gold D.A."/>
            <person name="Bosak T."/>
            <person name="Fournier G.P."/>
        </authorList>
    </citation>
    <scope>NUCLEOTIDE SEQUENCE [LARGE SCALE GENOMIC DNA]</scope>
    <source>
        <strain evidence="2 3">ULC18</strain>
    </source>
</reference>
<keyword evidence="1" id="KW-0812">Transmembrane</keyword>
<protein>
    <submittedName>
        <fullName evidence="2">Uncharacterized protein</fullName>
    </submittedName>
</protein>
<reference evidence="3" key="1">
    <citation type="submission" date="2018-02" db="EMBL/GenBank/DDBJ databases">
        <authorList>
            <person name="Moore K."/>
            <person name="Momper L."/>
        </authorList>
    </citation>
    <scope>NUCLEOTIDE SEQUENCE [LARGE SCALE GENOMIC DNA]</scope>
    <source>
        <strain evidence="3">ULC18</strain>
    </source>
</reference>